<dbReference type="InterPro" id="IPR046298">
    <property type="entry name" value="DUF6335"/>
</dbReference>
<protein>
    <submittedName>
        <fullName evidence="2">Uncharacterized protein</fullName>
    </submittedName>
</protein>
<dbReference type="eggNOG" id="ENOG50337ZW">
    <property type="taxonomic scope" value="Bacteria"/>
</dbReference>
<reference evidence="2" key="1">
    <citation type="submission" date="2009-01" db="EMBL/GenBank/DDBJ databases">
        <title>Complete sequence of chromosome Cyanothece sp. PCC 7425.</title>
        <authorList>
            <consortium name="US DOE Joint Genome Institute"/>
            <person name="Lucas S."/>
            <person name="Copeland A."/>
            <person name="Lapidus A."/>
            <person name="Glavina del Rio T."/>
            <person name="Dalin E."/>
            <person name="Tice H."/>
            <person name="Bruce D."/>
            <person name="Goodwin L."/>
            <person name="Pitluck S."/>
            <person name="Sims D."/>
            <person name="Meineke L."/>
            <person name="Brettin T."/>
            <person name="Detter J.C."/>
            <person name="Han C."/>
            <person name="Larimer F."/>
            <person name="Land M."/>
            <person name="Hauser L."/>
            <person name="Kyrpides N."/>
            <person name="Ovchinnikova G."/>
            <person name="Liberton M."/>
            <person name="Stoeckel J."/>
            <person name="Banerjee A."/>
            <person name="Singh A."/>
            <person name="Page L."/>
            <person name="Sato H."/>
            <person name="Zhao L."/>
            <person name="Sherman L."/>
            <person name="Pakrasi H."/>
            <person name="Richardson P."/>
        </authorList>
    </citation>
    <scope>NUCLEOTIDE SEQUENCE</scope>
    <source>
        <strain evidence="2">PCC 7425</strain>
    </source>
</reference>
<dbReference type="KEGG" id="cyn:Cyan7425_2793"/>
<evidence type="ECO:0000256" key="1">
    <source>
        <dbReference type="SAM" id="MobiDB-lite"/>
    </source>
</evidence>
<dbReference type="EMBL" id="CP001344">
    <property type="protein sequence ID" value="ACL45139.1"/>
    <property type="molecule type" value="Genomic_DNA"/>
</dbReference>
<gene>
    <name evidence="2" type="ordered locus">Cyan7425_2793</name>
</gene>
<accession>B8HKE8</accession>
<feature type="region of interest" description="Disordered" evidence="1">
    <location>
        <begin position="1"/>
        <end position="22"/>
    </location>
</feature>
<proteinExistence type="predicted"/>
<feature type="region of interest" description="Disordered" evidence="1">
    <location>
        <begin position="152"/>
        <end position="172"/>
    </location>
</feature>
<dbReference type="HOGENOM" id="CLU_121457_1_0_3"/>
<dbReference type="Pfam" id="PF19861">
    <property type="entry name" value="DUF6335"/>
    <property type="match status" value="1"/>
</dbReference>
<organism evidence="2">
    <name type="scientific">Cyanothece sp. (strain PCC 7425 / ATCC 29141)</name>
    <dbReference type="NCBI Taxonomy" id="395961"/>
    <lineage>
        <taxon>Bacteria</taxon>
        <taxon>Bacillati</taxon>
        <taxon>Cyanobacteriota</taxon>
        <taxon>Cyanophyceae</taxon>
        <taxon>Gomontiellales</taxon>
        <taxon>Cyanothecaceae</taxon>
        <taxon>Cyanothece</taxon>
    </lineage>
</organism>
<name>B8HKE8_CYAP4</name>
<feature type="compositionally biased region" description="Basic and acidic residues" evidence="1">
    <location>
        <begin position="1"/>
        <end position="16"/>
    </location>
</feature>
<sequence length="172" mass="18980">MPDRPTPDPENFEHSFDNPTDQIDLENTLQTVASDIPVEDDLDYSAPEEISDLPQEITESYGTGVADLPGYATGGRTMGRRMAQYHEASPELTGGDVDANWEQANAVGDESVGGTVATPDMDIVDDLGKAVGLEMADQTFLRTTELLEQRDDQRWELEPKSAEDYEERRAAE</sequence>
<dbReference type="STRING" id="395961.Cyan7425_2793"/>
<evidence type="ECO:0000313" key="2">
    <source>
        <dbReference type="EMBL" id="ACL45139.1"/>
    </source>
</evidence>
<dbReference type="AlphaFoldDB" id="B8HKE8"/>